<comment type="caution">
    <text evidence="1">The sequence shown here is derived from an EMBL/GenBank/DDBJ whole genome shotgun (WGS) entry which is preliminary data.</text>
</comment>
<dbReference type="RefSeq" id="WP_136930199.1">
    <property type="nucleotide sequence ID" value="NZ_SSMQ01000016.1"/>
</dbReference>
<name>A0A4U1JC10_9BACT</name>
<reference evidence="1 2" key="1">
    <citation type="submission" date="2019-04" db="EMBL/GenBank/DDBJ databases">
        <authorList>
            <person name="Li Y."/>
            <person name="Wang J."/>
        </authorList>
    </citation>
    <scope>NUCLEOTIDE SEQUENCE [LARGE SCALE GENOMIC DNA]</scope>
    <source>
        <strain evidence="1 2">DSM 14668</strain>
    </source>
</reference>
<dbReference type="OrthoDB" id="5493101at2"/>
<accession>A0A4U1JC10</accession>
<protein>
    <submittedName>
        <fullName evidence="1">Uncharacterized protein</fullName>
    </submittedName>
</protein>
<proteinExistence type="predicted"/>
<organism evidence="1 2">
    <name type="scientific">Polyangium fumosum</name>
    <dbReference type="NCBI Taxonomy" id="889272"/>
    <lineage>
        <taxon>Bacteria</taxon>
        <taxon>Pseudomonadati</taxon>
        <taxon>Myxococcota</taxon>
        <taxon>Polyangia</taxon>
        <taxon>Polyangiales</taxon>
        <taxon>Polyangiaceae</taxon>
        <taxon>Polyangium</taxon>
    </lineage>
</organism>
<keyword evidence="2" id="KW-1185">Reference proteome</keyword>
<dbReference type="AlphaFoldDB" id="A0A4U1JC10"/>
<sequence length="383" mass="41900">MSDSGPWFYAWCDEAERVDAFAAALSALAAPQYRKAVTIHSVLRPGEMYRKDISVDEVVTLARANFDAGTQVFVVCGVELPSGGRTAFYFDCYGDAFRRRYPNCGPLEGRGDEDDIYGKRLDIVFPAGGRSIVAEAAIHTMFVQTDTEEVLLRLCAPDESKRVTTGALSPGDWHAPVELSGTYHAFAGEIARDLALSWIHLHDGDIVNCAAGLSLEALAARVDATPRGSRVGVAPDARRRNHHLVLDAEASKIRDQRPPRSDLARNGPRVILPTDDALTREQVLTVLETAPGALLEALEAAAIPDDDWRSVEPLALDLIAAREAGAPTLEVQTNTGHHVRFIEHHAPYHVRRLPNGGVLLATHPYRTLWQLWADALLLLGIRT</sequence>
<evidence type="ECO:0000313" key="1">
    <source>
        <dbReference type="EMBL" id="TKD07603.1"/>
    </source>
</evidence>
<gene>
    <name evidence="1" type="ORF">E8A74_17730</name>
</gene>
<evidence type="ECO:0000313" key="2">
    <source>
        <dbReference type="Proteomes" id="UP000309215"/>
    </source>
</evidence>
<dbReference type="Proteomes" id="UP000309215">
    <property type="component" value="Unassembled WGS sequence"/>
</dbReference>
<dbReference type="EMBL" id="SSMQ01000016">
    <property type="protein sequence ID" value="TKD07603.1"/>
    <property type="molecule type" value="Genomic_DNA"/>
</dbReference>